<dbReference type="InterPro" id="IPR051502">
    <property type="entry name" value="RLP_Defense_Trigger"/>
</dbReference>
<keyword evidence="5" id="KW-0812">Transmembrane</keyword>
<evidence type="ECO:0000256" key="10">
    <source>
        <dbReference type="ARBA" id="ARBA00023180"/>
    </source>
</evidence>
<dbReference type="SMART" id="SM00365">
    <property type="entry name" value="LRR_SD22"/>
    <property type="match status" value="4"/>
</dbReference>
<dbReference type="GO" id="GO:0005886">
    <property type="term" value="C:plasma membrane"/>
    <property type="evidence" value="ECO:0007669"/>
    <property type="project" value="UniProtKB-SubCell"/>
</dbReference>
<evidence type="ECO:0000313" key="14">
    <source>
        <dbReference type="Proteomes" id="UP000594261"/>
    </source>
</evidence>
<reference evidence="13" key="2">
    <citation type="submission" date="2021-01" db="UniProtKB">
        <authorList>
            <consortium name="EnsemblPlants"/>
        </authorList>
    </citation>
    <scope>IDENTIFICATION</scope>
</reference>
<dbReference type="InterPro" id="IPR032675">
    <property type="entry name" value="LRR_dom_sf"/>
</dbReference>
<comment type="similarity">
    <text evidence="2">Belongs to the RLP family.</text>
</comment>
<dbReference type="InParanoid" id="A0A7N2LNJ1"/>
<dbReference type="InterPro" id="IPR003591">
    <property type="entry name" value="Leu-rich_rpt_typical-subtyp"/>
</dbReference>
<dbReference type="Pfam" id="PF00560">
    <property type="entry name" value="LRR_1"/>
    <property type="match status" value="5"/>
</dbReference>
<dbReference type="FunFam" id="3.80.10.10:FF:000213">
    <property type="entry name" value="Tyrosine-sulfated glycopeptide receptor 1"/>
    <property type="match status" value="1"/>
</dbReference>
<dbReference type="PANTHER" id="PTHR48062">
    <property type="entry name" value="RECEPTOR-LIKE PROTEIN 14"/>
    <property type="match status" value="1"/>
</dbReference>
<accession>A0A7N2LNJ1</accession>
<dbReference type="InterPro" id="IPR001611">
    <property type="entry name" value="Leu-rich_rpt"/>
</dbReference>
<dbReference type="SUPFAM" id="SSF53784">
    <property type="entry name" value="Phosphofructokinase"/>
    <property type="match status" value="1"/>
</dbReference>
<dbReference type="InterPro" id="IPR013210">
    <property type="entry name" value="LRR_N_plant-typ"/>
</dbReference>
<dbReference type="OMA" id="MILPNCN"/>
<protein>
    <recommendedName>
        <fullName evidence="12">Leucine-rich repeat-containing N-terminal plant-type domain-containing protein</fullName>
    </recommendedName>
</protein>
<feature type="signal peptide" evidence="11">
    <location>
        <begin position="1"/>
        <end position="24"/>
    </location>
</feature>
<keyword evidence="10" id="KW-0325">Glycoprotein</keyword>
<evidence type="ECO:0000259" key="12">
    <source>
        <dbReference type="Pfam" id="PF08263"/>
    </source>
</evidence>
<dbReference type="InterPro" id="IPR035966">
    <property type="entry name" value="PKF_sf"/>
</dbReference>
<evidence type="ECO:0000256" key="9">
    <source>
        <dbReference type="ARBA" id="ARBA00023136"/>
    </source>
</evidence>
<evidence type="ECO:0000313" key="13">
    <source>
        <dbReference type="EnsemblPlants" id="QL05p013238:mrna"/>
    </source>
</evidence>
<dbReference type="EnsemblPlants" id="QL05p013238:mrna">
    <property type="protein sequence ID" value="QL05p013238:mrna"/>
    <property type="gene ID" value="QL05p013238"/>
</dbReference>
<dbReference type="FunFam" id="3.80.10.10:FF:001678">
    <property type="entry name" value="Calmodulin-binding receptor kinase CaMRLK"/>
    <property type="match status" value="1"/>
</dbReference>
<feature type="chain" id="PRO_5029640355" description="Leucine-rich repeat-containing N-terminal plant-type domain-containing protein" evidence="11">
    <location>
        <begin position="25"/>
        <end position="941"/>
    </location>
</feature>
<sequence>MEWPLVRSLLWVLVIFAHIHELRACIEEERMGLLELKAYLKSNTNYTEPLLPSWVYDLKSECCNWERVKCNDTTGYVIKLWLSNINHETYIYADNENWFLKESLLQPFKELRILDLSRNGIRGWQGNKVPALPVVVVLWDLYGVHQTFGVKAGYRGFYSSKLAELNPKLVHSWHNKGGTVFQTSFLWLSNMTNFRSLEILDMSGNTFTGILSPYIGTLSSLKAISLSQNKLHGNLHAKDLGMLKKLEELDLSENHFEWILPPCLSRLTSLRLLDLSKNQFSGNLSSSVIANLTSLEYIDLSYNRFGGLFSFSSFANHSKLRVIRLKGENYRIEDGNKIVNESNTFEIETENPSWEPSFQLKVLVLPDCDLNKLSSNIPKFLFYQQELELVDISHNRLKGSFPVWLIENNTRLQLLNLRDNYFGGQFHLPIDHCSNLSWLDFSYNNFHGQLQENIGKMIPNLQYLNISQNHFEGFLPSSIGDMSNLEKLDLSNNNFSGEVPMKLVANCTSLVVLKLSYNKFHGEIFSKGFRYFNSSLRILELKNNQLTGTLPTMVPATGSRLGLLDISHNGFSGLIPRWLAGNLRYAWSADMSNNFFEGPIPCEMHAFILIDLSHNLLSEWSPSCVDLYTIQHLFLQGNKLTGSLPKLSFNFSFHLVTLDIRDNKLSGRIPNAVGVLPNLRILLLSGNNFSGMIPNKLCWLKNIAIMDLSRNNFSGTIPHCFHDLKFEKIDAFDGLTEPNSTFLEFRDIIVPYQSILKRNFENFEVEREVAAEIGIEFEMKYRSYFYKGGILDLMSGLDLSVNKLTGGIPPELGQLSPILALNLSYNELTGSIPNTFSKLTQLESLDLSHNNLSGEIPSTLIDLHFLAVFNVAYNNLSSKVPDMKGQFGTFENSSYEGNPFLCGPPLEKSCTRVDKSPPSPIKSSNASHEKCFVLKQLEGSF</sequence>
<dbReference type="Gene3D" id="3.80.10.10">
    <property type="entry name" value="Ribonuclease Inhibitor"/>
    <property type="match status" value="4"/>
</dbReference>
<evidence type="ECO:0000256" key="6">
    <source>
        <dbReference type="ARBA" id="ARBA00022729"/>
    </source>
</evidence>
<dbReference type="Proteomes" id="UP000594261">
    <property type="component" value="Chromosome 5"/>
</dbReference>
<dbReference type="PRINTS" id="PR00019">
    <property type="entry name" value="LEURICHRPT"/>
</dbReference>
<evidence type="ECO:0000256" key="8">
    <source>
        <dbReference type="ARBA" id="ARBA00022989"/>
    </source>
</evidence>
<dbReference type="PROSITE" id="PS51450">
    <property type="entry name" value="LRR"/>
    <property type="match status" value="1"/>
</dbReference>
<dbReference type="SMART" id="SM00369">
    <property type="entry name" value="LRR_TYP"/>
    <property type="match status" value="10"/>
</dbReference>
<evidence type="ECO:0000256" key="3">
    <source>
        <dbReference type="ARBA" id="ARBA00022475"/>
    </source>
</evidence>
<keyword evidence="7" id="KW-0677">Repeat</keyword>
<evidence type="ECO:0000256" key="7">
    <source>
        <dbReference type="ARBA" id="ARBA00022737"/>
    </source>
</evidence>
<keyword evidence="3" id="KW-1003">Cell membrane</keyword>
<proteinExistence type="inferred from homology"/>
<dbReference type="SUPFAM" id="SSF52058">
    <property type="entry name" value="L domain-like"/>
    <property type="match status" value="4"/>
</dbReference>
<keyword evidence="4" id="KW-0433">Leucine-rich repeat</keyword>
<keyword evidence="14" id="KW-1185">Reference proteome</keyword>
<dbReference type="Pfam" id="PF08263">
    <property type="entry name" value="LRRNT_2"/>
    <property type="match status" value="1"/>
</dbReference>
<dbReference type="FunFam" id="3.80.10.10:FF:000095">
    <property type="entry name" value="LRR receptor-like serine/threonine-protein kinase GSO1"/>
    <property type="match status" value="1"/>
</dbReference>
<dbReference type="PANTHER" id="PTHR48062:SF52">
    <property type="entry name" value="RECEPTOR-LIKE PROTEIN 8-RELATED"/>
    <property type="match status" value="1"/>
</dbReference>
<comment type="subcellular location">
    <subcellularLocation>
        <location evidence="1">Cell membrane</location>
        <topology evidence="1">Single-pass type I membrane protein</topology>
    </subcellularLocation>
</comment>
<feature type="domain" description="Leucine-rich repeat-containing N-terminal plant-type" evidence="12">
    <location>
        <begin position="28"/>
        <end position="71"/>
    </location>
</feature>
<reference evidence="13 14" key="1">
    <citation type="journal article" date="2016" name="G3 (Bethesda)">
        <title>First Draft Assembly and Annotation of the Genome of a California Endemic Oak Quercus lobata Nee (Fagaceae).</title>
        <authorList>
            <person name="Sork V.L."/>
            <person name="Fitz-Gibbon S.T."/>
            <person name="Puiu D."/>
            <person name="Crepeau M."/>
            <person name="Gugger P.F."/>
            <person name="Sherman R."/>
            <person name="Stevens K."/>
            <person name="Langley C.H."/>
            <person name="Pellegrini M."/>
            <person name="Salzberg S.L."/>
        </authorList>
    </citation>
    <scope>NUCLEOTIDE SEQUENCE [LARGE SCALE GENOMIC DNA]</scope>
    <source>
        <strain evidence="13 14">cv. SW786</strain>
    </source>
</reference>
<evidence type="ECO:0000256" key="4">
    <source>
        <dbReference type="ARBA" id="ARBA00022614"/>
    </source>
</evidence>
<evidence type="ECO:0000256" key="1">
    <source>
        <dbReference type="ARBA" id="ARBA00004251"/>
    </source>
</evidence>
<dbReference type="EMBL" id="LRBV02000005">
    <property type="status" value="NOT_ANNOTATED_CDS"/>
    <property type="molecule type" value="Genomic_DNA"/>
</dbReference>
<name>A0A7N2LNJ1_QUELO</name>
<dbReference type="Pfam" id="PF13855">
    <property type="entry name" value="LRR_8"/>
    <property type="match status" value="3"/>
</dbReference>
<evidence type="ECO:0000256" key="2">
    <source>
        <dbReference type="ARBA" id="ARBA00009592"/>
    </source>
</evidence>
<dbReference type="AlphaFoldDB" id="A0A7N2LNJ1"/>
<keyword evidence="9" id="KW-0472">Membrane</keyword>
<keyword evidence="6 11" id="KW-0732">Signal</keyword>
<evidence type="ECO:0000256" key="5">
    <source>
        <dbReference type="ARBA" id="ARBA00022692"/>
    </source>
</evidence>
<organism evidence="13 14">
    <name type="scientific">Quercus lobata</name>
    <name type="common">Valley oak</name>
    <dbReference type="NCBI Taxonomy" id="97700"/>
    <lineage>
        <taxon>Eukaryota</taxon>
        <taxon>Viridiplantae</taxon>
        <taxon>Streptophyta</taxon>
        <taxon>Embryophyta</taxon>
        <taxon>Tracheophyta</taxon>
        <taxon>Spermatophyta</taxon>
        <taxon>Magnoliopsida</taxon>
        <taxon>eudicotyledons</taxon>
        <taxon>Gunneridae</taxon>
        <taxon>Pentapetalae</taxon>
        <taxon>rosids</taxon>
        <taxon>fabids</taxon>
        <taxon>Fagales</taxon>
        <taxon>Fagaceae</taxon>
        <taxon>Quercus</taxon>
    </lineage>
</organism>
<keyword evidence="8" id="KW-1133">Transmembrane helix</keyword>
<dbReference type="GO" id="GO:0003872">
    <property type="term" value="F:6-phosphofructokinase activity"/>
    <property type="evidence" value="ECO:0007669"/>
    <property type="project" value="InterPro"/>
</dbReference>
<dbReference type="Gramene" id="QL05p013238:mrna">
    <property type="protein sequence ID" value="QL05p013238:mrna"/>
    <property type="gene ID" value="QL05p013238"/>
</dbReference>
<evidence type="ECO:0000256" key="11">
    <source>
        <dbReference type="SAM" id="SignalP"/>
    </source>
</evidence>